<dbReference type="Pfam" id="PF22000">
    <property type="entry name" value="DUF6929"/>
    <property type="match status" value="1"/>
</dbReference>
<evidence type="ECO:0000313" key="2">
    <source>
        <dbReference type="Proteomes" id="UP001168552"/>
    </source>
</evidence>
<keyword evidence="2" id="KW-1185">Reference proteome</keyword>
<dbReference type="InterPro" id="IPR053851">
    <property type="entry name" value="DUF6929"/>
</dbReference>
<comment type="caution">
    <text evidence="1">The sequence shown here is derived from an EMBL/GenBank/DDBJ whole genome shotgun (WGS) entry which is preliminary data.</text>
</comment>
<name>A0ABT8F5S6_9BACT</name>
<dbReference type="Proteomes" id="UP001168552">
    <property type="component" value="Unassembled WGS sequence"/>
</dbReference>
<dbReference type="EMBL" id="JAUHJS010000004">
    <property type="protein sequence ID" value="MDN4165743.1"/>
    <property type="molecule type" value="Genomic_DNA"/>
</dbReference>
<sequence>MTKPILILFLLLITACTKNTMKLEILEERSSNVLPSGSGIIKYKGNYLAIGDDAPFLFMLDEDFTIIKRIPLLENIPTDTRFSKAEKPDFETLELIADDEVVVFGSGSKSPQRDLFLRIVLGDSVRIERYELTAFYQELKRMPMMHDAELNIEATAYHNKQLFLFNRDKNIIFQFGYDAFLQYVQGDAGFPTPLSYSFQLPSIKGLEAGFSGATFLKGASKIVFTAAVEDTDNAYDDGEILGSFIGLIDFSNHEISPSYDFCRVPQNKSQLKIESVTIDEEHSGGTTSLILIADDDRGSSTFLKGNLTW</sequence>
<accession>A0ABT8F5S6</accession>
<organism evidence="1 2">
    <name type="scientific">Shiella aurantiaca</name>
    <dbReference type="NCBI Taxonomy" id="3058365"/>
    <lineage>
        <taxon>Bacteria</taxon>
        <taxon>Pseudomonadati</taxon>
        <taxon>Bacteroidota</taxon>
        <taxon>Cytophagia</taxon>
        <taxon>Cytophagales</taxon>
        <taxon>Shiellaceae</taxon>
        <taxon>Shiella</taxon>
    </lineage>
</organism>
<protein>
    <submittedName>
        <fullName evidence="1">Uncharacterized protein</fullName>
    </submittedName>
</protein>
<dbReference type="PROSITE" id="PS51257">
    <property type="entry name" value="PROKAR_LIPOPROTEIN"/>
    <property type="match status" value="1"/>
</dbReference>
<evidence type="ECO:0000313" key="1">
    <source>
        <dbReference type="EMBL" id="MDN4165743.1"/>
    </source>
</evidence>
<reference evidence="1" key="1">
    <citation type="submission" date="2023-06" db="EMBL/GenBank/DDBJ databases">
        <title>Cytophagales bacterium Strain LB-30, isolated from soil.</title>
        <authorList>
            <person name="Liu B."/>
        </authorList>
    </citation>
    <scope>NUCLEOTIDE SEQUENCE</scope>
    <source>
        <strain evidence="1">LB-30</strain>
    </source>
</reference>
<proteinExistence type="predicted"/>
<dbReference type="RefSeq" id="WP_320004273.1">
    <property type="nucleotide sequence ID" value="NZ_JAUHJS010000004.1"/>
</dbReference>
<gene>
    <name evidence="1" type="ORF">QWY31_09530</name>
</gene>